<keyword evidence="3" id="KW-1185">Reference proteome</keyword>
<dbReference type="RefSeq" id="WP_069509944.1">
    <property type="nucleotide sequence ID" value="NZ_CP194323.1"/>
</dbReference>
<accession>A0A2S5D392</accession>
<dbReference type="Proteomes" id="UP000237319">
    <property type="component" value="Unassembled WGS sequence"/>
</dbReference>
<dbReference type="Gene3D" id="3.40.630.30">
    <property type="match status" value="1"/>
</dbReference>
<dbReference type="PANTHER" id="PTHR43415">
    <property type="entry name" value="SPERMIDINE N(1)-ACETYLTRANSFERASE"/>
    <property type="match status" value="1"/>
</dbReference>
<proteinExistence type="predicted"/>
<evidence type="ECO:0000259" key="1">
    <source>
        <dbReference type="PROSITE" id="PS51186"/>
    </source>
</evidence>
<evidence type="ECO:0000313" key="2">
    <source>
        <dbReference type="EMBL" id="POZ57521.1"/>
    </source>
</evidence>
<name>A0A2S5D392_LYSSH</name>
<dbReference type="CDD" id="cd04301">
    <property type="entry name" value="NAT_SF"/>
    <property type="match status" value="1"/>
</dbReference>
<dbReference type="SUPFAM" id="SSF55729">
    <property type="entry name" value="Acyl-CoA N-acyltransferases (Nat)"/>
    <property type="match status" value="1"/>
</dbReference>
<organism evidence="2 3">
    <name type="scientific">Lysinibacillus sphaericus</name>
    <name type="common">Bacillus sphaericus</name>
    <dbReference type="NCBI Taxonomy" id="1421"/>
    <lineage>
        <taxon>Bacteria</taxon>
        <taxon>Bacillati</taxon>
        <taxon>Bacillota</taxon>
        <taxon>Bacilli</taxon>
        <taxon>Bacillales</taxon>
        <taxon>Bacillaceae</taxon>
        <taxon>Lysinibacillus</taxon>
    </lineage>
</organism>
<dbReference type="EC" id="2.3.1.57" evidence="2"/>
<dbReference type="PROSITE" id="PS51186">
    <property type="entry name" value="GNAT"/>
    <property type="match status" value="1"/>
</dbReference>
<dbReference type="Pfam" id="PF13302">
    <property type="entry name" value="Acetyltransf_3"/>
    <property type="match status" value="1"/>
</dbReference>
<dbReference type="PANTHER" id="PTHR43415:SF5">
    <property type="entry name" value="ACETYLTRANSFERASE"/>
    <property type="match status" value="1"/>
</dbReference>
<evidence type="ECO:0000313" key="3">
    <source>
        <dbReference type="Proteomes" id="UP000237319"/>
    </source>
</evidence>
<gene>
    <name evidence="2" type="primary">speG_3</name>
    <name evidence="2" type="ORF">LYSIN_02305</name>
</gene>
<dbReference type="InterPro" id="IPR016181">
    <property type="entry name" value="Acyl_CoA_acyltransferase"/>
</dbReference>
<dbReference type="AlphaFoldDB" id="A0A2S5D392"/>
<feature type="domain" description="N-acetyltransferase" evidence="1">
    <location>
        <begin position="11"/>
        <end position="170"/>
    </location>
</feature>
<reference evidence="2 3" key="1">
    <citation type="submission" date="2017-11" db="EMBL/GenBank/DDBJ databases">
        <title>Genome sequence of Lysinibacillus sphaericus, a lignin-degrading bacteria isolated from municipal solid waste soil.</title>
        <authorList>
            <person name="Persinoti G.F."/>
            <person name="Paixao D.A."/>
            <person name="Bugg T.D."/>
            <person name="Squina F.M."/>
        </authorList>
    </citation>
    <scope>NUCLEOTIDE SEQUENCE [LARGE SCALE GENOMIC DNA]</scope>
    <source>
        <strain evidence="2 3">A1</strain>
    </source>
</reference>
<dbReference type="GO" id="GO:0004145">
    <property type="term" value="F:diamine N-acetyltransferase activity"/>
    <property type="evidence" value="ECO:0007669"/>
    <property type="project" value="UniProtKB-EC"/>
</dbReference>
<dbReference type="InterPro" id="IPR000182">
    <property type="entry name" value="GNAT_dom"/>
</dbReference>
<protein>
    <submittedName>
        <fullName evidence="2">Spermidine N(1)-acetyltransferase</fullName>
        <ecNumber evidence="2">2.3.1.57</ecNumber>
    </submittedName>
</protein>
<sequence length="181" mass="21651">MVVTYWAGQNLTLRAIQPEDIVIFESLDDEILRNMDSLHFPRSVDKMREWIEEQLEEDEFRFIAVDRDNNIVGMIETFDCDQKNGTFEYYLAVFESYRGKGYAKEMILMVFRFFFLELAYQKVNATVYSFNNPSMRLHEKLAFMKEGQLRNIIFTKGAYYDGICYGMTREEFELNHVEYHL</sequence>
<comment type="caution">
    <text evidence="2">The sequence shown here is derived from an EMBL/GenBank/DDBJ whole genome shotgun (WGS) entry which is preliminary data.</text>
</comment>
<keyword evidence="2" id="KW-0808">Transferase</keyword>
<keyword evidence="2" id="KW-0012">Acyltransferase</keyword>
<dbReference type="EMBL" id="PGLV01000001">
    <property type="protein sequence ID" value="POZ57521.1"/>
    <property type="molecule type" value="Genomic_DNA"/>
</dbReference>